<protein>
    <submittedName>
        <fullName evidence="2">Uncharacterized protein</fullName>
    </submittedName>
</protein>
<feature type="region of interest" description="Disordered" evidence="1">
    <location>
        <begin position="1"/>
        <end position="26"/>
    </location>
</feature>
<evidence type="ECO:0000313" key="2">
    <source>
        <dbReference type="EMBL" id="QES17891.1"/>
    </source>
</evidence>
<reference evidence="2 3" key="1">
    <citation type="submission" date="2018-05" db="EMBL/GenBank/DDBJ databases">
        <title>Streptomyces venezuelae.</title>
        <authorList>
            <person name="Kim W."/>
            <person name="Lee N."/>
            <person name="Cho B.-K."/>
        </authorList>
    </citation>
    <scope>NUCLEOTIDE SEQUENCE [LARGE SCALE GENOMIC DNA]</scope>
    <source>
        <strain evidence="2 3">ATCC 15068</strain>
    </source>
</reference>
<dbReference type="EMBL" id="CP029194">
    <property type="protein sequence ID" value="QES17891.1"/>
    <property type="molecule type" value="Genomic_DNA"/>
</dbReference>
<evidence type="ECO:0000256" key="1">
    <source>
        <dbReference type="SAM" id="MobiDB-lite"/>
    </source>
</evidence>
<name>A0A5P2AM02_STRVZ</name>
<sequence length="234" mass="24011">MPPGPAPASSEPPPTGPANTGSGDASGVTVTLPAGVYYSRALDLGTGPKPSSVTLNRDGTRTLVWNVGAVPANSGELRIVFTARPTLLALAGTTYTDTGSVSYRNAGGACTFAPVTDSATTSTDRDGALSVSEGTAAFNGSNAPKSILGKQLLTVYFNLATRRINAGTEIRSRTARSLGLDNVREAVIYAQDTLLLPVNSGTSPRYSGIIGVLDDVNANRIEVHGESSANRSLS</sequence>
<evidence type="ECO:0000313" key="3">
    <source>
        <dbReference type="Proteomes" id="UP000324106"/>
    </source>
</evidence>
<feature type="compositionally biased region" description="Pro residues" evidence="1">
    <location>
        <begin position="1"/>
        <end position="16"/>
    </location>
</feature>
<dbReference type="AlphaFoldDB" id="A0A5P2AM02"/>
<gene>
    <name evidence="2" type="ORF">DEJ46_01240</name>
</gene>
<organism evidence="2 3">
    <name type="scientific">Streptomyces venezuelae</name>
    <dbReference type="NCBI Taxonomy" id="54571"/>
    <lineage>
        <taxon>Bacteria</taxon>
        <taxon>Bacillati</taxon>
        <taxon>Actinomycetota</taxon>
        <taxon>Actinomycetes</taxon>
        <taxon>Kitasatosporales</taxon>
        <taxon>Streptomycetaceae</taxon>
        <taxon>Streptomyces</taxon>
    </lineage>
</organism>
<proteinExistence type="predicted"/>
<dbReference type="Proteomes" id="UP000324106">
    <property type="component" value="Chromosome"/>
</dbReference>
<accession>A0A5P2AM02</accession>